<evidence type="ECO:0008006" key="4">
    <source>
        <dbReference type="Google" id="ProtNLM"/>
    </source>
</evidence>
<evidence type="ECO:0000313" key="2">
    <source>
        <dbReference type="EMBL" id="MBC5862040.1"/>
    </source>
</evidence>
<gene>
    <name evidence="2" type="ORF">H8R26_01270</name>
</gene>
<feature type="signal peptide" evidence="1">
    <location>
        <begin position="1"/>
        <end position="22"/>
    </location>
</feature>
<protein>
    <recommendedName>
        <fullName evidence="4">DUF3347 domain-containing protein</fullName>
    </recommendedName>
</protein>
<reference evidence="2 3" key="1">
    <citation type="submission" date="2020-08" db="EMBL/GenBank/DDBJ databases">
        <title>Description of novel Flavobacterium F-400 isolate.</title>
        <authorList>
            <person name="Saticioglu I."/>
            <person name="Duman M."/>
            <person name="Altun S."/>
        </authorList>
    </citation>
    <scope>NUCLEOTIDE SEQUENCE [LARGE SCALE GENOMIC DNA]</scope>
    <source>
        <strain evidence="2 3">F-400</strain>
    </source>
</reference>
<proteinExistence type="predicted"/>
<sequence>MKKIILAALLLISLNSFSQKNADYVSFVQQIKKDAKIDTKDQTVLNILTDFYEQILQSESGELQASMSDRIQKLYADKDAKNLHILNLFLAYQEHISQTAVNGKVPDATFQNNLLDDLQTELQSTFGVVPVIIKIYKVEALQSAGKFSESSALLAKSLQEFPKSVPLKVYSYLDTRNESLKKELLSEHASHWMVQQFQIK</sequence>
<evidence type="ECO:0000256" key="1">
    <source>
        <dbReference type="SAM" id="SignalP"/>
    </source>
</evidence>
<keyword evidence="1" id="KW-0732">Signal</keyword>
<name>A0ABR7JC21_9FLAO</name>
<comment type="caution">
    <text evidence="2">The sequence shown here is derived from an EMBL/GenBank/DDBJ whole genome shotgun (WGS) entry which is preliminary data.</text>
</comment>
<keyword evidence="3" id="KW-1185">Reference proteome</keyword>
<dbReference type="Proteomes" id="UP000621670">
    <property type="component" value="Unassembled WGS sequence"/>
</dbReference>
<evidence type="ECO:0000313" key="3">
    <source>
        <dbReference type="Proteomes" id="UP000621670"/>
    </source>
</evidence>
<accession>A0ABR7JC21</accession>
<feature type="chain" id="PRO_5046228531" description="DUF3347 domain-containing protein" evidence="1">
    <location>
        <begin position="23"/>
        <end position="200"/>
    </location>
</feature>
<dbReference type="RefSeq" id="WP_166132695.1">
    <property type="nucleotide sequence ID" value="NZ_JAAOBY010000001.1"/>
</dbReference>
<organism evidence="2 3">
    <name type="scientific">Flavobacterium turcicum</name>
    <dbReference type="NCBI Taxonomy" id="2764718"/>
    <lineage>
        <taxon>Bacteria</taxon>
        <taxon>Pseudomonadati</taxon>
        <taxon>Bacteroidota</taxon>
        <taxon>Flavobacteriia</taxon>
        <taxon>Flavobacteriales</taxon>
        <taxon>Flavobacteriaceae</taxon>
        <taxon>Flavobacterium</taxon>
    </lineage>
</organism>
<dbReference type="EMBL" id="JACRUM010000001">
    <property type="protein sequence ID" value="MBC5862040.1"/>
    <property type="molecule type" value="Genomic_DNA"/>
</dbReference>